<protein>
    <submittedName>
        <fullName evidence="3">Cpe/LpqF family protein</fullName>
    </submittedName>
</protein>
<dbReference type="Pfam" id="PF18042">
    <property type="entry name" value="ORF_12_N"/>
    <property type="match status" value="1"/>
</dbReference>
<dbReference type="PROSITE" id="PS51257">
    <property type="entry name" value="PROKAR_LIPOPROTEIN"/>
    <property type="match status" value="1"/>
</dbReference>
<comment type="caution">
    <text evidence="3">The sequence shown here is derived from an EMBL/GenBank/DDBJ whole genome shotgun (WGS) entry which is preliminary data.</text>
</comment>
<gene>
    <name evidence="3" type="ORF">J4H85_04865</name>
</gene>
<reference evidence="3" key="1">
    <citation type="submission" date="2021-03" db="EMBL/GenBank/DDBJ databases">
        <title>Leucobacter chromiisoli sp. nov., isolated from chromium-containing soil of chemical plant.</title>
        <authorList>
            <person name="Xu Z."/>
        </authorList>
    </citation>
    <scope>NUCLEOTIDE SEQUENCE</scope>
    <source>
        <strain evidence="3">K 70/01</strain>
    </source>
</reference>
<feature type="chain" id="PRO_5039060730" evidence="1">
    <location>
        <begin position="25"/>
        <end position="140"/>
    </location>
</feature>
<dbReference type="RefSeq" id="WP_208237450.1">
    <property type="nucleotide sequence ID" value="NZ_BAAAQU010000001.1"/>
</dbReference>
<evidence type="ECO:0000313" key="4">
    <source>
        <dbReference type="Proteomes" id="UP000668403"/>
    </source>
</evidence>
<dbReference type="InterPro" id="IPR040846">
    <property type="entry name" value="ORF_12_N"/>
</dbReference>
<evidence type="ECO:0000313" key="3">
    <source>
        <dbReference type="EMBL" id="MBO2989328.1"/>
    </source>
</evidence>
<evidence type="ECO:0000259" key="2">
    <source>
        <dbReference type="Pfam" id="PF18042"/>
    </source>
</evidence>
<dbReference type="EMBL" id="JAGFBF010000002">
    <property type="protein sequence ID" value="MBO2989328.1"/>
    <property type="molecule type" value="Genomic_DNA"/>
</dbReference>
<dbReference type="Gene3D" id="3.10.450.280">
    <property type="match status" value="1"/>
</dbReference>
<keyword evidence="4" id="KW-1185">Reference proteome</keyword>
<organism evidence="3 4">
    <name type="scientific">Leucobacter tardus</name>
    <dbReference type="NCBI Taxonomy" id="501483"/>
    <lineage>
        <taxon>Bacteria</taxon>
        <taxon>Bacillati</taxon>
        <taxon>Actinomycetota</taxon>
        <taxon>Actinomycetes</taxon>
        <taxon>Micrococcales</taxon>
        <taxon>Microbacteriaceae</taxon>
        <taxon>Leucobacter</taxon>
    </lineage>
</organism>
<feature type="domain" description="ORF 12 gene product N-terminal" evidence="2">
    <location>
        <begin position="36"/>
        <end position="130"/>
    </location>
</feature>
<evidence type="ECO:0000256" key="1">
    <source>
        <dbReference type="SAM" id="SignalP"/>
    </source>
</evidence>
<keyword evidence="1" id="KW-0732">Signal</keyword>
<dbReference type="AlphaFoldDB" id="A0A939QDT9"/>
<name>A0A939QDT9_9MICO</name>
<accession>A0A939QDT9</accession>
<proteinExistence type="predicted"/>
<sequence>MKARRTLAIAGACAAVLISVGCSSMIPDETPEAVPVPDTVVGDRTQWVVDILNDDAETTEEEWEAALHPAFLEEVPASEFVGIVTENVRPARPYTVTDYAAGETQSVIRLESSSTDPVDMQLSIDAGGQITGLYFLAPED</sequence>
<feature type="signal peptide" evidence="1">
    <location>
        <begin position="1"/>
        <end position="24"/>
    </location>
</feature>
<dbReference type="Proteomes" id="UP000668403">
    <property type="component" value="Unassembled WGS sequence"/>
</dbReference>